<reference evidence="6" key="1">
    <citation type="journal article" date="2014" name="Front. Microbiol.">
        <title>High frequency of phylogenetically diverse reductive dehalogenase-homologous genes in deep subseafloor sedimentary metagenomes.</title>
        <authorList>
            <person name="Kawai M."/>
            <person name="Futagami T."/>
            <person name="Toyoda A."/>
            <person name="Takaki Y."/>
            <person name="Nishi S."/>
            <person name="Hori S."/>
            <person name="Arai W."/>
            <person name="Tsubouchi T."/>
            <person name="Morono Y."/>
            <person name="Uchiyama I."/>
            <person name="Ito T."/>
            <person name="Fujiyama A."/>
            <person name="Inagaki F."/>
            <person name="Takami H."/>
        </authorList>
    </citation>
    <scope>NUCLEOTIDE SEQUENCE</scope>
    <source>
        <strain evidence="6">Expedition CK06-06</strain>
    </source>
</reference>
<dbReference type="Gene3D" id="3.40.440.10">
    <property type="entry name" value="Adenylosuccinate Synthetase, subunit A, domain 1"/>
    <property type="match status" value="1"/>
</dbReference>
<dbReference type="Pfam" id="PF00709">
    <property type="entry name" value="Adenylsucc_synt"/>
    <property type="match status" value="1"/>
</dbReference>
<evidence type="ECO:0000256" key="1">
    <source>
        <dbReference type="ARBA" id="ARBA00022598"/>
    </source>
</evidence>
<dbReference type="InterPro" id="IPR042110">
    <property type="entry name" value="Adenylosuccinate_synth_dom2"/>
</dbReference>
<evidence type="ECO:0000256" key="4">
    <source>
        <dbReference type="ARBA" id="ARBA00022755"/>
    </source>
</evidence>
<evidence type="ECO:0000256" key="5">
    <source>
        <dbReference type="ARBA" id="ARBA00022842"/>
    </source>
</evidence>
<keyword evidence="2" id="KW-0479">Metal-binding</keyword>
<gene>
    <name evidence="6" type="ORF">S03H2_41544</name>
</gene>
<dbReference type="GO" id="GO:0044208">
    <property type="term" value="P:'de novo' AMP biosynthetic process"/>
    <property type="evidence" value="ECO:0007669"/>
    <property type="project" value="TreeGrafter"/>
</dbReference>
<dbReference type="GO" id="GO:0000166">
    <property type="term" value="F:nucleotide binding"/>
    <property type="evidence" value="ECO:0007669"/>
    <property type="project" value="UniProtKB-KW"/>
</dbReference>
<dbReference type="InterPro" id="IPR027417">
    <property type="entry name" value="P-loop_NTPase"/>
</dbReference>
<dbReference type="PANTHER" id="PTHR11846:SF0">
    <property type="entry name" value="ADENYLOSUCCINATE SYNTHETASE"/>
    <property type="match status" value="1"/>
</dbReference>
<dbReference type="GO" id="GO:0004019">
    <property type="term" value="F:adenylosuccinate synthase activity"/>
    <property type="evidence" value="ECO:0007669"/>
    <property type="project" value="InterPro"/>
</dbReference>
<name>X1INJ9_9ZZZZ</name>
<keyword evidence="1" id="KW-0436">Ligase</keyword>
<evidence type="ECO:0000256" key="2">
    <source>
        <dbReference type="ARBA" id="ARBA00022723"/>
    </source>
</evidence>
<dbReference type="PANTHER" id="PTHR11846">
    <property type="entry name" value="ADENYLOSUCCINATE SYNTHETASE"/>
    <property type="match status" value="1"/>
</dbReference>
<organism evidence="6">
    <name type="scientific">marine sediment metagenome</name>
    <dbReference type="NCBI Taxonomy" id="412755"/>
    <lineage>
        <taxon>unclassified sequences</taxon>
        <taxon>metagenomes</taxon>
        <taxon>ecological metagenomes</taxon>
    </lineage>
</organism>
<dbReference type="AlphaFoldDB" id="X1INJ9"/>
<dbReference type="InterPro" id="IPR042109">
    <property type="entry name" value="Adenylosuccinate_synth_dom1"/>
</dbReference>
<feature type="non-terminal residue" evidence="6">
    <location>
        <position position="115"/>
    </location>
</feature>
<dbReference type="InterPro" id="IPR001114">
    <property type="entry name" value="Adenylosuccinate_synthetase"/>
</dbReference>
<proteinExistence type="inferred from homology"/>
<accession>X1INJ9</accession>
<dbReference type="HAMAP" id="MF_00011">
    <property type="entry name" value="Adenylosucc_synth"/>
    <property type="match status" value="1"/>
</dbReference>
<dbReference type="GO" id="GO:0005737">
    <property type="term" value="C:cytoplasm"/>
    <property type="evidence" value="ECO:0007669"/>
    <property type="project" value="TreeGrafter"/>
</dbReference>
<evidence type="ECO:0008006" key="7">
    <source>
        <dbReference type="Google" id="ProtNLM"/>
    </source>
</evidence>
<keyword evidence="4" id="KW-0658">Purine biosynthesis</keyword>
<keyword evidence="3" id="KW-0547">Nucleotide-binding</keyword>
<comment type="caution">
    <text evidence="6">The sequence shown here is derived from an EMBL/GenBank/DDBJ whole genome shotgun (WGS) entry which is preliminary data.</text>
</comment>
<dbReference type="Gene3D" id="1.10.300.10">
    <property type="entry name" value="Adenylosuccinate Synthetase, subunit A, domain 2"/>
    <property type="match status" value="1"/>
</dbReference>
<keyword evidence="5" id="KW-0460">Magnesium</keyword>
<dbReference type="GO" id="GO:0046040">
    <property type="term" value="P:IMP metabolic process"/>
    <property type="evidence" value="ECO:0007669"/>
    <property type="project" value="TreeGrafter"/>
</dbReference>
<protein>
    <recommendedName>
        <fullName evidence="7">Adenylosuccinate synthetase</fullName>
    </recommendedName>
</protein>
<dbReference type="SMART" id="SM00788">
    <property type="entry name" value="Adenylsucc_synt"/>
    <property type="match status" value="1"/>
</dbReference>
<dbReference type="GO" id="GO:0046872">
    <property type="term" value="F:metal ion binding"/>
    <property type="evidence" value="ECO:0007669"/>
    <property type="project" value="UniProtKB-KW"/>
</dbReference>
<dbReference type="SUPFAM" id="SSF52540">
    <property type="entry name" value="P-loop containing nucleoside triphosphate hydrolases"/>
    <property type="match status" value="1"/>
</dbReference>
<evidence type="ECO:0000313" key="6">
    <source>
        <dbReference type="EMBL" id="GAH70830.1"/>
    </source>
</evidence>
<evidence type="ECO:0000256" key="3">
    <source>
        <dbReference type="ARBA" id="ARBA00022741"/>
    </source>
</evidence>
<dbReference type="EMBL" id="BARU01025811">
    <property type="protein sequence ID" value="GAH70830.1"/>
    <property type="molecule type" value="Genomic_DNA"/>
</dbReference>
<sequence length="115" mass="12765">MPIRLVVGVNWGDEGKGRMVDYFARDTDYVIRYQGGANAGHTVVNEYGEFKLHLVPSGIFHKHVINVLGPGTVVSLDAVVDEINQLKKAGVPISPNNYRISDRATICFPFHKLQD</sequence>